<evidence type="ECO:0000313" key="1">
    <source>
        <dbReference type="EMBL" id="KXO07438.1"/>
    </source>
</evidence>
<comment type="caution">
    <text evidence="1">The sequence shown here is derived from an EMBL/GenBank/DDBJ whole genome shotgun (WGS) entry which is preliminary data.</text>
</comment>
<evidence type="ECO:0000313" key="2">
    <source>
        <dbReference type="Proteomes" id="UP000070282"/>
    </source>
</evidence>
<dbReference type="Proteomes" id="UP000070282">
    <property type="component" value="Unassembled WGS sequence"/>
</dbReference>
<keyword evidence="2" id="KW-1185">Reference proteome</keyword>
<gene>
    <name evidence="1" type="ORF">J122_3332</name>
</gene>
<organism evidence="1 2">
    <name type="scientific">Marinobacter excellens LAMA 842</name>
    <dbReference type="NCBI Taxonomy" id="1306954"/>
    <lineage>
        <taxon>Bacteria</taxon>
        <taxon>Pseudomonadati</taxon>
        <taxon>Pseudomonadota</taxon>
        <taxon>Gammaproteobacteria</taxon>
        <taxon>Pseudomonadales</taxon>
        <taxon>Marinobacteraceae</taxon>
        <taxon>Marinobacter</taxon>
    </lineage>
</organism>
<accession>A0A137S4S4</accession>
<proteinExistence type="predicted"/>
<dbReference type="AlphaFoldDB" id="A0A137S4S4"/>
<name>A0A137S4S4_9GAMM</name>
<sequence>MPESFSNLAFYPISLDRQFEILFGENESDPGVAQIIWSCQDQKIPVRNFQLHIIEDLAVVRRPQQSV</sequence>
<reference evidence="2" key="1">
    <citation type="submission" date="2015-12" db="EMBL/GenBank/DDBJ databases">
        <authorList>
            <person name="Lima A."/>
            <person name="Farahani Zayas N."/>
            <person name="Castro Da Silva M.A."/>
            <person name="Cabral A."/>
            <person name="Pessatti M.L."/>
        </authorList>
    </citation>
    <scope>NUCLEOTIDE SEQUENCE [LARGE SCALE GENOMIC DNA]</scope>
    <source>
        <strain evidence="2">LAMA 842</strain>
    </source>
</reference>
<protein>
    <submittedName>
        <fullName evidence="1">Uncharacterized protein</fullName>
    </submittedName>
</protein>
<dbReference type="EMBL" id="LOCO01000023">
    <property type="protein sequence ID" value="KXO07438.1"/>
    <property type="molecule type" value="Genomic_DNA"/>
</dbReference>
<dbReference type="PATRIC" id="fig|1306954.6.peg.1902"/>